<name>A0A0D6JW16_9EURY</name>
<dbReference type="OrthoDB" id="287446at2157"/>
<evidence type="ECO:0000313" key="3">
    <source>
        <dbReference type="Proteomes" id="UP000198902"/>
    </source>
</evidence>
<dbReference type="EMBL" id="CSTE01000004">
    <property type="protein sequence ID" value="CQR52723.1"/>
    <property type="molecule type" value="Genomic_DNA"/>
</dbReference>
<dbReference type="Proteomes" id="UP000198902">
    <property type="component" value="Unassembled WGS sequence"/>
</dbReference>
<feature type="transmembrane region" description="Helical" evidence="1">
    <location>
        <begin position="181"/>
        <end position="202"/>
    </location>
</feature>
<keyword evidence="3" id="KW-1185">Reference proteome</keyword>
<feature type="transmembrane region" description="Helical" evidence="1">
    <location>
        <begin position="21"/>
        <end position="40"/>
    </location>
</feature>
<accession>A0A0D6JW16</accession>
<keyword evidence="1" id="KW-0472">Membrane</keyword>
<evidence type="ECO:0000313" key="2">
    <source>
        <dbReference type="EMBL" id="CQR52723.1"/>
    </source>
</evidence>
<gene>
    <name evidence="2" type="ORF">BN996_03279</name>
</gene>
<feature type="transmembrane region" description="Helical" evidence="1">
    <location>
        <begin position="156"/>
        <end position="175"/>
    </location>
</feature>
<keyword evidence="1" id="KW-1133">Transmembrane helix</keyword>
<keyword evidence="1" id="KW-0812">Transmembrane</keyword>
<reference evidence="3" key="1">
    <citation type="submission" date="2015-03" db="EMBL/GenBank/DDBJ databases">
        <authorList>
            <person name="Urmite Genomes"/>
        </authorList>
    </citation>
    <scope>NUCLEOTIDE SEQUENCE [LARGE SCALE GENOMIC DNA]</scope>
    <source>
        <strain evidence="3">Arc-Hr</strain>
    </source>
</reference>
<protein>
    <submittedName>
        <fullName evidence="2">Uncharacterized protein</fullName>
    </submittedName>
</protein>
<feature type="transmembrane region" description="Helical" evidence="1">
    <location>
        <begin position="46"/>
        <end position="62"/>
    </location>
</feature>
<feature type="transmembrane region" description="Helical" evidence="1">
    <location>
        <begin position="113"/>
        <end position="135"/>
    </location>
</feature>
<proteinExistence type="predicted"/>
<dbReference type="RefSeq" id="WP_139043139.1">
    <property type="nucleotide sequence ID" value="NZ_CABLRR010000004.1"/>
</dbReference>
<evidence type="ECO:0000256" key="1">
    <source>
        <dbReference type="SAM" id="Phobius"/>
    </source>
</evidence>
<sequence length="216" mass="24329">MSRATIFQEDTMRHIIKTVTAFFLISTWATILFSPVLTSIGLSVEYILMIGVVIATTSVYLSKRRISNNRLIEENMLWQNLLIYLSVILGSGIGVQYIMKFVFGVLSDTPPEWFAIVIACFYVFLPLILATWVIYKVNIGDTAIPPLLRINEWNRRADSGLMLIVALVALTYSVNLLPAQLVIFSPILNTGALLFGLFHVVIRRIGVFHPEFETTS</sequence>
<dbReference type="AlphaFoldDB" id="A0A0D6JW16"/>
<organism evidence="2 3">
    <name type="scientific">Haloferax massiliensis</name>
    <dbReference type="NCBI Taxonomy" id="1476858"/>
    <lineage>
        <taxon>Archaea</taxon>
        <taxon>Methanobacteriati</taxon>
        <taxon>Methanobacteriota</taxon>
        <taxon>Stenosarchaea group</taxon>
        <taxon>Halobacteria</taxon>
        <taxon>Halobacteriales</taxon>
        <taxon>Haloferacaceae</taxon>
        <taxon>Haloferax</taxon>
    </lineage>
</organism>
<feature type="transmembrane region" description="Helical" evidence="1">
    <location>
        <begin position="82"/>
        <end position="107"/>
    </location>
</feature>